<proteinExistence type="predicted"/>
<dbReference type="RefSeq" id="WP_103908636.1">
    <property type="nucleotide sequence ID" value="NZ_FNUZ01000001.1"/>
</dbReference>
<dbReference type="GO" id="GO:0005737">
    <property type="term" value="C:cytoplasm"/>
    <property type="evidence" value="ECO:0007669"/>
    <property type="project" value="TreeGrafter"/>
</dbReference>
<keyword evidence="1 6" id="KW-0436">Ligase</keyword>
<keyword evidence="2" id="KW-0092">Biotin</keyword>
<feature type="domain" description="BPL/LPL catalytic" evidence="5">
    <location>
        <begin position="1"/>
        <end position="184"/>
    </location>
</feature>
<dbReference type="EC" id="6.3.4.15" evidence="3"/>
<organism evidence="6 7">
    <name type="scientific">Thalassococcus halodurans</name>
    <dbReference type="NCBI Taxonomy" id="373675"/>
    <lineage>
        <taxon>Bacteria</taxon>
        <taxon>Pseudomonadati</taxon>
        <taxon>Pseudomonadota</taxon>
        <taxon>Alphaproteobacteria</taxon>
        <taxon>Rhodobacterales</taxon>
        <taxon>Roseobacteraceae</taxon>
        <taxon>Thalassococcus</taxon>
    </lineage>
</organism>
<dbReference type="NCBIfam" id="TIGR00121">
    <property type="entry name" value="birA_ligase"/>
    <property type="match status" value="1"/>
</dbReference>
<dbReference type="InterPro" id="IPR004143">
    <property type="entry name" value="BPL_LPL_catalytic"/>
</dbReference>
<dbReference type="Gene3D" id="3.30.930.10">
    <property type="entry name" value="Bira Bifunctional Protein, Domain 2"/>
    <property type="match status" value="1"/>
</dbReference>
<dbReference type="PANTHER" id="PTHR12835">
    <property type="entry name" value="BIOTIN PROTEIN LIGASE"/>
    <property type="match status" value="1"/>
</dbReference>
<sequence length="246" mass="26088">MSDWPKGYGVIILDTVDSTNAEAARRADVDQGAFWIMAHEQTAARGRRGRAWANPKGNLAATLVLRPVGPPQLFALRSFVASLALYDALVAVTGRPEAFSLKWPNDVLLNGGKLAGILLETVGRSQALAIGIGVNLQNAPHQAEVEEGAVRPVSLVSETGADVDTETFLTELAAAFAVREHSLATYGFGPTREAWLARAARLGEVITARTVTSETVGTFETVDASGNLVLKTSKGRESIAAADVFF</sequence>
<comment type="catalytic activity">
    <reaction evidence="4">
        <text>biotin + L-lysyl-[protein] + ATP = N(6)-biotinyl-L-lysyl-[protein] + AMP + diphosphate + H(+)</text>
        <dbReference type="Rhea" id="RHEA:11756"/>
        <dbReference type="Rhea" id="RHEA-COMP:9752"/>
        <dbReference type="Rhea" id="RHEA-COMP:10505"/>
        <dbReference type="ChEBI" id="CHEBI:15378"/>
        <dbReference type="ChEBI" id="CHEBI:29969"/>
        <dbReference type="ChEBI" id="CHEBI:30616"/>
        <dbReference type="ChEBI" id="CHEBI:33019"/>
        <dbReference type="ChEBI" id="CHEBI:57586"/>
        <dbReference type="ChEBI" id="CHEBI:83144"/>
        <dbReference type="ChEBI" id="CHEBI:456215"/>
        <dbReference type="EC" id="6.3.4.15"/>
    </reaction>
</comment>
<evidence type="ECO:0000256" key="4">
    <source>
        <dbReference type="ARBA" id="ARBA00047846"/>
    </source>
</evidence>
<dbReference type="PROSITE" id="PS51733">
    <property type="entry name" value="BPL_LPL_CATALYTIC"/>
    <property type="match status" value="1"/>
</dbReference>
<dbReference type="OrthoDB" id="9807064at2"/>
<reference evidence="6 7" key="1">
    <citation type="submission" date="2016-10" db="EMBL/GenBank/DDBJ databases">
        <authorList>
            <person name="de Groot N.N."/>
        </authorList>
    </citation>
    <scope>NUCLEOTIDE SEQUENCE [LARGE SCALE GENOMIC DNA]</scope>
    <source>
        <strain evidence="6 7">DSM 26915</strain>
    </source>
</reference>
<dbReference type="SUPFAM" id="SSF55681">
    <property type="entry name" value="Class II aaRS and biotin synthetases"/>
    <property type="match status" value="1"/>
</dbReference>
<name>A0A1H5SGI5_9RHOB</name>
<dbReference type="Proteomes" id="UP000236752">
    <property type="component" value="Unassembled WGS sequence"/>
</dbReference>
<evidence type="ECO:0000313" key="7">
    <source>
        <dbReference type="Proteomes" id="UP000236752"/>
    </source>
</evidence>
<dbReference type="InterPro" id="IPR004408">
    <property type="entry name" value="Biotin_CoA_COase_ligase"/>
</dbReference>
<dbReference type="GO" id="GO:0004077">
    <property type="term" value="F:biotin--[biotin carboxyl-carrier protein] ligase activity"/>
    <property type="evidence" value="ECO:0007669"/>
    <property type="project" value="UniProtKB-EC"/>
</dbReference>
<keyword evidence="7" id="KW-1185">Reference proteome</keyword>
<accession>A0A1H5SGI5</accession>
<dbReference type="PANTHER" id="PTHR12835:SF5">
    <property type="entry name" value="BIOTIN--PROTEIN LIGASE"/>
    <property type="match status" value="1"/>
</dbReference>
<dbReference type="CDD" id="cd16442">
    <property type="entry name" value="BPL"/>
    <property type="match status" value="1"/>
</dbReference>
<evidence type="ECO:0000313" key="6">
    <source>
        <dbReference type="EMBL" id="SEF49732.1"/>
    </source>
</evidence>
<evidence type="ECO:0000256" key="2">
    <source>
        <dbReference type="ARBA" id="ARBA00023267"/>
    </source>
</evidence>
<dbReference type="AlphaFoldDB" id="A0A1H5SGI5"/>
<dbReference type="EMBL" id="FNUZ01000001">
    <property type="protein sequence ID" value="SEF49732.1"/>
    <property type="molecule type" value="Genomic_DNA"/>
</dbReference>
<dbReference type="Pfam" id="PF03099">
    <property type="entry name" value="BPL_LplA_LipB"/>
    <property type="match status" value="1"/>
</dbReference>
<dbReference type="InterPro" id="IPR045864">
    <property type="entry name" value="aa-tRNA-synth_II/BPL/LPL"/>
</dbReference>
<evidence type="ECO:0000256" key="3">
    <source>
        <dbReference type="ARBA" id="ARBA00024227"/>
    </source>
</evidence>
<dbReference type="Pfam" id="PF02237">
    <property type="entry name" value="BPL_C"/>
    <property type="match status" value="1"/>
</dbReference>
<protein>
    <recommendedName>
        <fullName evidence="3">biotin--[biotin carboxyl-carrier protein] ligase</fullName>
        <ecNumber evidence="3">6.3.4.15</ecNumber>
    </recommendedName>
</protein>
<dbReference type="InterPro" id="IPR003142">
    <property type="entry name" value="BPL_C"/>
</dbReference>
<evidence type="ECO:0000259" key="5">
    <source>
        <dbReference type="PROSITE" id="PS51733"/>
    </source>
</evidence>
<evidence type="ECO:0000256" key="1">
    <source>
        <dbReference type="ARBA" id="ARBA00022598"/>
    </source>
</evidence>
<gene>
    <name evidence="6" type="ORF">SAMN04488045_0222</name>
</gene>